<dbReference type="Pfam" id="PF00814">
    <property type="entry name" value="TsaD"/>
    <property type="match status" value="1"/>
</dbReference>
<accession>A0A5C9A433</accession>
<keyword evidence="6" id="KW-1185">Reference proteome</keyword>
<dbReference type="PANTHER" id="PTHR11735:SF11">
    <property type="entry name" value="TRNA THREONYLCARBAMOYLADENOSINE BIOSYNTHESIS PROTEIN TSAB"/>
    <property type="match status" value="1"/>
</dbReference>
<dbReference type="InterPro" id="IPR000905">
    <property type="entry name" value="Gcp-like_dom"/>
</dbReference>
<evidence type="ECO:0000256" key="3">
    <source>
        <dbReference type="ARBA" id="ARBA00032446"/>
    </source>
</evidence>
<dbReference type="InterPro" id="IPR043129">
    <property type="entry name" value="ATPase_NBD"/>
</dbReference>
<evidence type="ECO:0000313" key="5">
    <source>
        <dbReference type="EMBL" id="TXS95528.1"/>
    </source>
</evidence>
<comment type="similarity">
    <text evidence="1">Belongs to the KAE1 / TsaD family. TsaB subfamily.</text>
</comment>
<comment type="caution">
    <text evidence="5">The sequence shown here is derived from an EMBL/GenBank/DDBJ whole genome shotgun (WGS) entry which is preliminary data.</text>
</comment>
<dbReference type="EMBL" id="VRZA01000002">
    <property type="protein sequence ID" value="TXS95528.1"/>
    <property type="molecule type" value="Genomic_DNA"/>
</dbReference>
<feature type="domain" description="Gcp-like" evidence="4">
    <location>
        <begin position="29"/>
        <end position="153"/>
    </location>
</feature>
<dbReference type="GO" id="GO:0016740">
    <property type="term" value="F:transferase activity"/>
    <property type="evidence" value="ECO:0007669"/>
    <property type="project" value="UniProtKB-KW"/>
</dbReference>
<dbReference type="CDD" id="cd24032">
    <property type="entry name" value="ASKHA_NBD_TsaB"/>
    <property type="match status" value="1"/>
</dbReference>
<dbReference type="RefSeq" id="WP_148067439.1">
    <property type="nucleotide sequence ID" value="NZ_VRZA01000002.1"/>
</dbReference>
<gene>
    <name evidence="5" type="primary">tsaB</name>
    <name evidence="5" type="ORF">FV139_06495</name>
</gene>
<name>A0A5C9A433_9GAMM</name>
<dbReference type="SUPFAM" id="SSF53067">
    <property type="entry name" value="Actin-like ATPase domain"/>
    <property type="match status" value="2"/>
</dbReference>
<keyword evidence="5" id="KW-0808">Transferase</keyword>
<dbReference type="GO" id="GO:0005829">
    <property type="term" value="C:cytosol"/>
    <property type="evidence" value="ECO:0007669"/>
    <property type="project" value="TreeGrafter"/>
</dbReference>
<dbReference type="PANTHER" id="PTHR11735">
    <property type="entry name" value="TRNA N6-ADENOSINE THREONYLCARBAMOYLTRANSFERASE"/>
    <property type="match status" value="1"/>
</dbReference>
<evidence type="ECO:0000256" key="2">
    <source>
        <dbReference type="ARBA" id="ARBA00019012"/>
    </source>
</evidence>
<evidence type="ECO:0000259" key="4">
    <source>
        <dbReference type="Pfam" id="PF00814"/>
    </source>
</evidence>
<dbReference type="AlphaFoldDB" id="A0A5C9A433"/>
<dbReference type="Gene3D" id="3.30.420.40">
    <property type="match status" value="2"/>
</dbReference>
<dbReference type="NCBIfam" id="TIGR03725">
    <property type="entry name" value="T6A_YeaZ"/>
    <property type="match status" value="1"/>
</dbReference>
<evidence type="ECO:0000256" key="1">
    <source>
        <dbReference type="ARBA" id="ARBA00010493"/>
    </source>
</evidence>
<organism evidence="5 6">
    <name type="scientific">Parahaliea maris</name>
    <dbReference type="NCBI Taxonomy" id="2716870"/>
    <lineage>
        <taxon>Bacteria</taxon>
        <taxon>Pseudomonadati</taxon>
        <taxon>Pseudomonadota</taxon>
        <taxon>Gammaproteobacteria</taxon>
        <taxon>Cellvibrionales</taxon>
        <taxon>Halieaceae</taxon>
        <taxon>Parahaliea</taxon>
    </lineage>
</organism>
<proteinExistence type="inferred from homology"/>
<reference evidence="5 6" key="1">
    <citation type="submission" date="2019-08" db="EMBL/GenBank/DDBJ databases">
        <title>Parahaliea maris sp. nov., isolated from the surface seawater.</title>
        <authorList>
            <person name="Liu Y."/>
        </authorList>
    </citation>
    <scope>NUCLEOTIDE SEQUENCE [LARGE SCALE GENOMIC DNA]</scope>
    <source>
        <strain evidence="5 6">HSLHS9</strain>
    </source>
</reference>
<dbReference type="InterPro" id="IPR022496">
    <property type="entry name" value="T6A_TsaB"/>
</dbReference>
<protein>
    <recommendedName>
        <fullName evidence="2">tRNA threonylcarbamoyladenosine biosynthesis protein TsaB</fullName>
    </recommendedName>
    <alternativeName>
        <fullName evidence="3">t(6)A37 threonylcarbamoyladenosine biosynthesis protein TsaB</fullName>
    </alternativeName>
</protein>
<evidence type="ECO:0000313" key="6">
    <source>
        <dbReference type="Proteomes" id="UP000321039"/>
    </source>
</evidence>
<sequence length="235" mass="25380">MANILAIDTSTDACSVALQREGSISEIHEIIPRQHSQRLFGMLSELLADGKLREQGIEAVSYGAGPGSFTGLRVCASAVQGLCYANSLPAIPVSTLEAQAHAARREGLTRVGEYLLSTLDAHIGELYWNVCHIKEDRIEVVTPPGVCKPADLHVPGDFPLRVVGSGLTHIEQIPAAVRERITATHADLLPRARDQFPAAAAKLSRGDLQQAADVCPVYVRDEISWKKLSEQGKQT</sequence>
<dbReference type="Proteomes" id="UP000321039">
    <property type="component" value="Unassembled WGS sequence"/>
</dbReference>
<dbReference type="GO" id="GO:0002949">
    <property type="term" value="P:tRNA threonylcarbamoyladenosine modification"/>
    <property type="evidence" value="ECO:0007669"/>
    <property type="project" value="InterPro"/>
</dbReference>